<feature type="transmembrane region" description="Helical" evidence="1">
    <location>
        <begin position="46"/>
        <end position="67"/>
    </location>
</feature>
<feature type="transmembrane region" description="Helical" evidence="1">
    <location>
        <begin position="418"/>
        <end position="438"/>
    </location>
</feature>
<evidence type="ECO:0000313" key="3">
    <source>
        <dbReference type="Proteomes" id="UP001595797"/>
    </source>
</evidence>
<feature type="transmembrane region" description="Helical" evidence="1">
    <location>
        <begin position="250"/>
        <end position="269"/>
    </location>
</feature>
<proteinExistence type="predicted"/>
<keyword evidence="1" id="KW-0812">Transmembrane</keyword>
<keyword evidence="1" id="KW-0472">Membrane</keyword>
<reference evidence="3" key="1">
    <citation type="journal article" date="2019" name="Int. J. Syst. Evol. Microbiol.">
        <title>The Global Catalogue of Microorganisms (GCM) 10K type strain sequencing project: providing services to taxonomists for standard genome sequencing and annotation.</title>
        <authorList>
            <consortium name="The Broad Institute Genomics Platform"/>
            <consortium name="The Broad Institute Genome Sequencing Center for Infectious Disease"/>
            <person name="Wu L."/>
            <person name="Ma J."/>
        </authorList>
    </citation>
    <scope>NUCLEOTIDE SEQUENCE [LARGE SCALE GENOMIC DNA]</scope>
    <source>
        <strain evidence="3">CGMCC 4.6946</strain>
    </source>
</reference>
<dbReference type="Pfam" id="PF19814">
    <property type="entry name" value="DUF6297"/>
    <property type="match status" value="1"/>
</dbReference>
<feature type="transmembrane region" description="Helical" evidence="1">
    <location>
        <begin position="374"/>
        <end position="397"/>
    </location>
</feature>
<dbReference type="RefSeq" id="WP_277551296.1">
    <property type="nucleotide sequence ID" value="NZ_JARAMH010000008.1"/>
</dbReference>
<feature type="transmembrane region" description="Helical" evidence="1">
    <location>
        <begin position="171"/>
        <end position="194"/>
    </location>
</feature>
<feature type="transmembrane region" description="Helical" evidence="1">
    <location>
        <begin position="444"/>
        <end position="464"/>
    </location>
</feature>
<comment type="caution">
    <text evidence="2">The sequence shown here is derived from an EMBL/GenBank/DDBJ whole genome shotgun (WGS) entry which is preliminary data.</text>
</comment>
<dbReference type="InterPro" id="IPR046264">
    <property type="entry name" value="DUF6297"/>
</dbReference>
<keyword evidence="1" id="KW-1133">Transmembrane helix</keyword>
<name>A0ABV9TNE0_9MICC</name>
<evidence type="ECO:0000313" key="2">
    <source>
        <dbReference type="EMBL" id="MFC4905096.1"/>
    </source>
</evidence>
<feature type="transmembrane region" description="Helical" evidence="1">
    <location>
        <begin position="87"/>
        <end position="111"/>
    </location>
</feature>
<dbReference type="EMBL" id="JBHSIW010000024">
    <property type="protein sequence ID" value="MFC4905096.1"/>
    <property type="molecule type" value="Genomic_DNA"/>
</dbReference>
<feature type="transmembrane region" description="Helical" evidence="1">
    <location>
        <begin position="206"/>
        <end position="230"/>
    </location>
</feature>
<accession>A0ABV9TNE0</accession>
<sequence>MNPTTTPGAGPEQLEHDTTIFDPWASARATAKPRTHRPLGERLTDLYIRCFSLAVIAAITASLLQHPSTPTAAGTSWLHQALIPGGTGLPILLVLGLGVLALGALGVWVLLASGPVAADRAELVWGFQLPVDRRPFLHRALRQLLTRGAVTGALVAVAMAAAVVLSTGPTWTLLPLALTVTAVGAAVSGAAVIFQTRSAPRDGGSPLTGALPWAVAVCLVAGAGSRLLTYRAREGAAAVDGAILGRVLDPAPMLGAAAVALVLLGITVIRARRAVEGLGWAQLEAGNGHATVVRAAAATFDLQDLYRALTPLPRSIRRNLLLVPHRPTRPWMALWRAETTGWLRLPGPFPLWAGAAAAMLVIATTPGWGTPTVVVPALIITALIAADLAAAATRITALTPEVETILPISATVARLARALTPCLAMAVWTGVVLGGLGILSGTALLAALGALAGIGLGATAVVGARRAPLDWSGAVIMTDAGLVPIGVISQLTAAHTLGLLVLIPAVLALITGTLTWPLLGTQILFSTGAIYAAMRRPGTP</sequence>
<evidence type="ECO:0000256" key="1">
    <source>
        <dbReference type="SAM" id="Phobius"/>
    </source>
</evidence>
<feature type="transmembrane region" description="Helical" evidence="1">
    <location>
        <begin position="349"/>
        <end position="368"/>
    </location>
</feature>
<keyword evidence="3" id="KW-1185">Reference proteome</keyword>
<gene>
    <name evidence="2" type="ORF">ACFPCS_16120</name>
</gene>
<feature type="transmembrane region" description="Helical" evidence="1">
    <location>
        <begin position="144"/>
        <end position="165"/>
    </location>
</feature>
<organism evidence="2 3">
    <name type="scientific">Kocuria oceani</name>
    <dbReference type="NCBI Taxonomy" id="988827"/>
    <lineage>
        <taxon>Bacteria</taxon>
        <taxon>Bacillati</taxon>
        <taxon>Actinomycetota</taxon>
        <taxon>Actinomycetes</taxon>
        <taxon>Micrococcales</taxon>
        <taxon>Micrococcaceae</taxon>
        <taxon>Kocuria</taxon>
    </lineage>
</organism>
<protein>
    <submittedName>
        <fullName evidence="2">DUF6297 family protein</fullName>
    </submittedName>
</protein>
<dbReference type="Proteomes" id="UP001595797">
    <property type="component" value="Unassembled WGS sequence"/>
</dbReference>
<feature type="transmembrane region" description="Helical" evidence="1">
    <location>
        <begin position="485"/>
        <end position="510"/>
    </location>
</feature>